<dbReference type="PROSITE" id="PS51682">
    <property type="entry name" value="SAM_OMT_I"/>
    <property type="match status" value="1"/>
</dbReference>
<evidence type="ECO:0000313" key="5">
    <source>
        <dbReference type="EMBL" id="KAK8040720.1"/>
    </source>
</evidence>
<evidence type="ECO:0000256" key="3">
    <source>
        <dbReference type="ARBA" id="ARBA00022691"/>
    </source>
</evidence>
<keyword evidence="6" id="KW-1185">Reference proteome</keyword>
<keyword evidence="1" id="KW-0489">Methyltransferase</keyword>
<evidence type="ECO:0008006" key="7">
    <source>
        <dbReference type="Google" id="ProtNLM"/>
    </source>
</evidence>
<evidence type="ECO:0000256" key="1">
    <source>
        <dbReference type="ARBA" id="ARBA00022603"/>
    </source>
</evidence>
<sequence length="263" mass="29518">MKSGAPVLYPNEEVAVRVTDYAEEHSSDLPKHLVDYHAHVVATQPRANMMISTFQGQAVVWLAHLVGAKKVLEIGVYHGFSAMIWSHAVGSEGRVTGLEFDPEYAKQARSVFVEHGMDNIRVVIGDALTTLSEQVPAPAADGGIEGEPYDIIFIDAQKSGYPDYLRTILEHSPAASAEDGKKRLLRKGGLIIGDNALRWGGVIDDRKEHNPVAHYHSRNYERSEWENDLHKLREFNREMKENPRLEAWLCPLWDGLAMARLRD</sequence>
<comment type="similarity">
    <text evidence="4">Belongs to the class I-like SAM-binding methyltransferase superfamily. Cation-dependent O-methyltransferase family.</text>
</comment>
<accession>A0ABR1T2C3</accession>
<comment type="caution">
    <text evidence="5">The sequence shown here is derived from an EMBL/GenBank/DDBJ whole genome shotgun (WGS) entry which is preliminary data.</text>
</comment>
<name>A0ABR1T2C3_9PEZI</name>
<dbReference type="InterPro" id="IPR050362">
    <property type="entry name" value="Cation-dep_OMT"/>
</dbReference>
<proteinExistence type="inferred from homology"/>
<reference evidence="5 6" key="1">
    <citation type="submission" date="2023-01" db="EMBL/GenBank/DDBJ databases">
        <title>Analysis of 21 Apiospora genomes using comparative genomics revels a genus with tremendous synthesis potential of carbohydrate active enzymes and secondary metabolites.</title>
        <authorList>
            <person name="Sorensen T."/>
        </authorList>
    </citation>
    <scope>NUCLEOTIDE SEQUENCE [LARGE SCALE GENOMIC DNA]</scope>
    <source>
        <strain evidence="5 6">CBS 20057</strain>
    </source>
</reference>
<dbReference type="SUPFAM" id="SSF53335">
    <property type="entry name" value="S-adenosyl-L-methionine-dependent methyltransferases"/>
    <property type="match status" value="1"/>
</dbReference>
<evidence type="ECO:0000256" key="2">
    <source>
        <dbReference type="ARBA" id="ARBA00022679"/>
    </source>
</evidence>
<dbReference type="InterPro" id="IPR029063">
    <property type="entry name" value="SAM-dependent_MTases_sf"/>
</dbReference>
<dbReference type="Proteomes" id="UP001396898">
    <property type="component" value="Unassembled WGS sequence"/>
</dbReference>
<dbReference type="PANTHER" id="PTHR10509:SF14">
    <property type="entry name" value="CAFFEOYL-COA O-METHYLTRANSFERASE 3-RELATED"/>
    <property type="match status" value="1"/>
</dbReference>
<dbReference type="Pfam" id="PF01596">
    <property type="entry name" value="Methyltransf_3"/>
    <property type="match status" value="1"/>
</dbReference>
<dbReference type="InterPro" id="IPR002935">
    <property type="entry name" value="SAM_O-MeTrfase"/>
</dbReference>
<dbReference type="PANTHER" id="PTHR10509">
    <property type="entry name" value="O-METHYLTRANSFERASE-RELATED"/>
    <property type="match status" value="1"/>
</dbReference>
<dbReference type="EMBL" id="JAQQWI010000001">
    <property type="protein sequence ID" value="KAK8040720.1"/>
    <property type="molecule type" value="Genomic_DNA"/>
</dbReference>
<gene>
    <name evidence="5" type="ORF">PG991_000508</name>
</gene>
<evidence type="ECO:0000256" key="4">
    <source>
        <dbReference type="ARBA" id="ARBA00023453"/>
    </source>
</evidence>
<protein>
    <recommendedName>
        <fullName evidence="7">O-methyltransferase</fullName>
    </recommendedName>
</protein>
<keyword evidence="3" id="KW-0949">S-adenosyl-L-methionine</keyword>
<dbReference type="CDD" id="cd02440">
    <property type="entry name" value="AdoMet_MTases"/>
    <property type="match status" value="1"/>
</dbReference>
<evidence type="ECO:0000313" key="6">
    <source>
        <dbReference type="Proteomes" id="UP001396898"/>
    </source>
</evidence>
<keyword evidence="2" id="KW-0808">Transferase</keyword>
<organism evidence="5 6">
    <name type="scientific">Apiospora marii</name>
    <dbReference type="NCBI Taxonomy" id="335849"/>
    <lineage>
        <taxon>Eukaryota</taxon>
        <taxon>Fungi</taxon>
        <taxon>Dikarya</taxon>
        <taxon>Ascomycota</taxon>
        <taxon>Pezizomycotina</taxon>
        <taxon>Sordariomycetes</taxon>
        <taxon>Xylariomycetidae</taxon>
        <taxon>Amphisphaeriales</taxon>
        <taxon>Apiosporaceae</taxon>
        <taxon>Apiospora</taxon>
    </lineage>
</organism>
<dbReference type="Gene3D" id="3.40.50.150">
    <property type="entry name" value="Vaccinia Virus protein VP39"/>
    <property type="match status" value="1"/>
</dbReference>